<dbReference type="PROSITE" id="PS50244">
    <property type="entry name" value="S5A_REDUCTASE"/>
    <property type="match status" value="1"/>
</dbReference>
<evidence type="ECO:0000313" key="6">
    <source>
        <dbReference type="EMBL" id="QBD78876.1"/>
    </source>
</evidence>
<proteinExistence type="predicted"/>
<dbReference type="Pfam" id="PF04191">
    <property type="entry name" value="PEMT"/>
    <property type="match status" value="1"/>
</dbReference>
<accession>A0A4P6JV95</accession>
<protein>
    <submittedName>
        <fullName evidence="6">Isoprenylcysteine carboxylmethyltransferase family protein</fullName>
    </submittedName>
</protein>
<feature type="transmembrane region" description="Helical" evidence="5">
    <location>
        <begin position="77"/>
        <end position="95"/>
    </location>
</feature>
<comment type="subcellular location">
    <subcellularLocation>
        <location evidence="1">Endomembrane system</location>
        <topology evidence="1">Multi-pass membrane protein</topology>
    </subcellularLocation>
</comment>
<feature type="transmembrane region" description="Helical" evidence="5">
    <location>
        <begin position="7"/>
        <end position="27"/>
    </location>
</feature>
<dbReference type="PANTHER" id="PTHR43847">
    <property type="entry name" value="BLL3993 PROTEIN"/>
    <property type="match status" value="1"/>
</dbReference>
<keyword evidence="2 5" id="KW-0812">Transmembrane</keyword>
<evidence type="ECO:0000256" key="5">
    <source>
        <dbReference type="SAM" id="Phobius"/>
    </source>
</evidence>
<dbReference type="PANTHER" id="PTHR43847:SF1">
    <property type="entry name" value="BLL3993 PROTEIN"/>
    <property type="match status" value="1"/>
</dbReference>
<dbReference type="KEGG" id="kbs:EPA93_23995"/>
<dbReference type="AlphaFoldDB" id="A0A4P6JV95"/>
<evidence type="ECO:0000256" key="1">
    <source>
        <dbReference type="ARBA" id="ARBA00004127"/>
    </source>
</evidence>
<reference evidence="6 7" key="1">
    <citation type="submission" date="2019-01" db="EMBL/GenBank/DDBJ databases">
        <title>Ktedonosporobacter rubrisoli SCAWS-G2.</title>
        <authorList>
            <person name="Huang Y."/>
            <person name="Yan B."/>
        </authorList>
    </citation>
    <scope>NUCLEOTIDE SEQUENCE [LARGE SCALE GENOMIC DNA]</scope>
    <source>
        <strain evidence="6 7">SCAWS-G2</strain>
    </source>
</reference>
<dbReference type="RefSeq" id="WP_129889929.1">
    <property type="nucleotide sequence ID" value="NZ_CP035758.1"/>
</dbReference>
<evidence type="ECO:0000256" key="3">
    <source>
        <dbReference type="ARBA" id="ARBA00022989"/>
    </source>
</evidence>
<dbReference type="GO" id="GO:0032259">
    <property type="term" value="P:methylation"/>
    <property type="evidence" value="ECO:0007669"/>
    <property type="project" value="UniProtKB-KW"/>
</dbReference>
<evidence type="ECO:0000313" key="7">
    <source>
        <dbReference type="Proteomes" id="UP000290365"/>
    </source>
</evidence>
<organism evidence="6 7">
    <name type="scientific">Ktedonosporobacter rubrisoli</name>
    <dbReference type="NCBI Taxonomy" id="2509675"/>
    <lineage>
        <taxon>Bacteria</taxon>
        <taxon>Bacillati</taxon>
        <taxon>Chloroflexota</taxon>
        <taxon>Ktedonobacteria</taxon>
        <taxon>Ktedonobacterales</taxon>
        <taxon>Ktedonosporobacteraceae</taxon>
        <taxon>Ktedonosporobacter</taxon>
    </lineage>
</organism>
<sequence length="226" mass="25639">MTLLLKAIVSIIISFLLLALALFLPAGTLLWPAGWIFLILLFGFTLLNIGMLFTSSPGLLQERLSLSQPNQKTWDRVFTPLFYLLCLAWTILMPLDAVRFHWSYVPLFLQIIGAIALIGSFPLMLLTFRENTFLSPAVRIQEERGHTVISTGPYHYVRHPLYAGALLLFLGTPLLLGSWYGELFALILIAGMAARAILEERVLCEELPGYKAYMAQVKYRFIPYIW</sequence>
<keyword evidence="3 5" id="KW-1133">Transmembrane helix</keyword>
<keyword evidence="7" id="KW-1185">Reference proteome</keyword>
<keyword evidence="6" id="KW-0808">Transferase</keyword>
<dbReference type="InterPro" id="IPR007318">
    <property type="entry name" value="Phopholipid_MeTrfase"/>
</dbReference>
<dbReference type="EMBL" id="CP035758">
    <property type="protein sequence ID" value="QBD78876.1"/>
    <property type="molecule type" value="Genomic_DNA"/>
</dbReference>
<dbReference type="Gene3D" id="1.20.120.1630">
    <property type="match status" value="1"/>
</dbReference>
<dbReference type="GO" id="GO:0008168">
    <property type="term" value="F:methyltransferase activity"/>
    <property type="evidence" value="ECO:0007669"/>
    <property type="project" value="UniProtKB-KW"/>
</dbReference>
<feature type="transmembrane region" description="Helical" evidence="5">
    <location>
        <begin position="160"/>
        <end position="177"/>
    </location>
</feature>
<feature type="transmembrane region" description="Helical" evidence="5">
    <location>
        <begin position="33"/>
        <end position="56"/>
    </location>
</feature>
<gene>
    <name evidence="6" type="ORF">EPA93_23995</name>
</gene>
<feature type="transmembrane region" description="Helical" evidence="5">
    <location>
        <begin position="107"/>
        <end position="126"/>
    </location>
</feature>
<keyword evidence="4 5" id="KW-0472">Membrane</keyword>
<evidence type="ECO:0000256" key="2">
    <source>
        <dbReference type="ARBA" id="ARBA00022692"/>
    </source>
</evidence>
<dbReference type="InterPro" id="IPR052527">
    <property type="entry name" value="Metal_cation-efflux_comp"/>
</dbReference>
<dbReference type="Proteomes" id="UP000290365">
    <property type="component" value="Chromosome"/>
</dbReference>
<keyword evidence="6" id="KW-0489">Methyltransferase</keyword>
<dbReference type="OrthoDB" id="5471300at2"/>
<name>A0A4P6JV95_KTERU</name>
<dbReference type="GO" id="GO:0012505">
    <property type="term" value="C:endomembrane system"/>
    <property type="evidence" value="ECO:0007669"/>
    <property type="project" value="UniProtKB-SubCell"/>
</dbReference>
<evidence type="ECO:0000256" key="4">
    <source>
        <dbReference type="ARBA" id="ARBA00023136"/>
    </source>
</evidence>